<gene>
    <name evidence="2" type="ORF">EVAR_59855_1</name>
</gene>
<accession>A0A4C1ZA60</accession>
<reference evidence="2 3" key="1">
    <citation type="journal article" date="2019" name="Commun. Biol.">
        <title>The bagworm genome reveals a unique fibroin gene that provides high tensile strength.</title>
        <authorList>
            <person name="Kono N."/>
            <person name="Nakamura H."/>
            <person name="Ohtoshi R."/>
            <person name="Tomita M."/>
            <person name="Numata K."/>
            <person name="Arakawa K."/>
        </authorList>
    </citation>
    <scope>NUCLEOTIDE SEQUENCE [LARGE SCALE GENOMIC DNA]</scope>
</reference>
<name>A0A4C1ZA60_EUMVA</name>
<protein>
    <submittedName>
        <fullName evidence="2">Uncharacterized protein</fullName>
    </submittedName>
</protein>
<dbReference type="Proteomes" id="UP000299102">
    <property type="component" value="Unassembled WGS sequence"/>
</dbReference>
<dbReference type="EMBL" id="BGZK01001639">
    <property type="protein sequence ID" value="GBP83789.1"/>
    <property type="molecule type" value="Genomic_DNA"/>
</dbReference>
<feature type="region of interest" description="Disordered" evidence="1">
    <location>
        <begin position="1"/>
        <end position="47"/>
    </location>
</feature>
<proteinExistence type="predicted"/>
<comment type="caution">
    <text evidence="2">The sequence shown here is derived from an EMBL/GenBank/DDBJ whole genome shotgun (WGS) entry which is preliminary data.</text>
</comment>
<evidence type="ECO:0000313" key="3">
    <source>
        <dbReference type="Proteomes" id="UP000299102"/>
    </source>
</evidence>
<dbReference type="AlphaFoldDB" id="A0A4C1ZA60"/>
<evidence type="ECO:0000256" key="1">
    <source>
        <dbReference type="SAM" id="MobiDB-lite"/>
    </source>
</evidence>
<keyword evidence="3" id="KW-1185">Reference proteome</keyword>
<sequence length="208" mass="22795">MSLISHVSEPAHPTSRNCPRIPTPRPSLLPGGRREGKGVTSRKSLNNSSVRNVANDIVSGEWVEEKAHYLPAAAPLPIGPRVSSAEPGPVHLAAYPAHHVYASVGARGFDERLSPAAEAEKKKKRPLFLHNSRPPKEMYTTYRPFKNDHVIVATRAPVCHSNGGSQVKYNFQAAVSPRRRGRVSRDTNLVTMNKLEVKGPPTSAYIEE</sequence>
<organism evidence="2 3">
    <name type="scientific">Eumeta variegata</name>
    <name type="common">Bagworm moth</name>
    <name type="synonym">Eumeta japonica</name>
    <dbReference type="NCBI Taxonomy" id="151549"/>
    <lineage>
        <taxon>Eukaryota</taxon>
        <taxon>Metazoa</taxon>
        <taxon>Ecdysozoa</taxon>
        <taxon>Arthropoda</taxon>
        <taxon>Hexapoda</taxon>
        <taxon>Insecta</taxon>
        <taxon>Pterygota</taxon>
        <taxon>Neoptera</taxon>
        <taxon>Endopterygota</taxon>
        <taxon>Lepidoptera</taxon>
        <taxon>Glossata</taxon>
        <taxon>Ditrysia</taxon>
        <taxon>Tineoidea</taxon>
        <taxon>Psychidae</taxon>
        <taxon>Oiketicinae</taxon>
        <taxon>Eumeta</taxon>
    </lineage>
</organism>
<evidence type="ECO:0000313" key="2">
    <source>
        <dbReference type="EMBL" id="GBP83789.1"/>
    </source>
</evidence>